<feature type="region of interest" description="Disordered" evidence="1">
    <location>
        <begin position="1"/>
        <end position="38"/>
    </location>
</feature>
<comment type="caution">
    <text evidence="3">The sequence shown here is derived from an EMBL/GenBank/DDBJ whole genome shotgun (WGS) entry which is preliminary data.</text>
</comment>
<accession>A0A9Q4C462</accession>
<reference evidence="3" key="1">
    <citation type="submission" date="2022-09" db="EMBL/GenBank/DDBJ databases">
        <title>Haloadaptaus new haloarchaeum isolated from saline soil.</title>
        <authorList>
            <person name="Duran-Viseras A."/>
            <person name="Sanchez-Porro C."/>
            <person name="Ventosa A."/>
        </authorList>
    </citation>
    <scope>NUCLEOTIDE SEQUENCE</scope>
    <source>
        <strain evidence="3">F3-133</strain>
    </source>
</reference>
<dbReference type="SUPFAM" id="SSF52540">
    <property type="entry name" value="P-loop containing nucleoside triphosphate hydrolases"/>
    <property type="match status" value="1"/>
</dbReference>
<dbReference type="InterPro" id="IPR051162">
    <property type="entry name" value="T4SS_component"/>
</dbReference>
<dbReference type="EMBL" id="RKLV01000004">
    <property type="protein sequence ID" value="MCX2818665.1"/>
    <property type="molecule type" value="Genomic_DNA"/>
</dbReference>
<dbReference type="PANTHER" id="PTHR30121:SF6">
    <property type="entry name" value="SLR6007 PROTEIN"/>
    <property type="match status" value="1"/>
</dbReference>
<gene>
    <name evidence="3" type="ORF">EGH25_04785</name>
</gene>
<keyword evidence="4" id="KW-1185">Reference proteome</keyword>
<dbReference type="InterPro" id="IPR003593">
    <property type="entry name" value="AAA+_ATPase"/>
</dbReference>
<evidence type="ECO:0000259" key="2">
    <source>
        <dbReference type="SMART" id="SM00382"/>
    </source>
</evidence>
<dbReference type="InterPro" id="IPR027417">
    <property type="entry name" value="P-loop_NTPase"/>
</dbReference>
<sequence>MSGSDLGDFEDEVSDVTGTDGQEADGFDRMDTDPPSPQGLGVVCAGDGIEVGDDPRLKAYVTVGNREGIRVGRYLVVTYPDDEVLLTRIGGLRYAQQFDTDDANEIQARRAMKSDGVDEADYKFIASLEAVAVVSGDDRRMPDRVPKPNASVERATDKGAMKTGLDIPSDGVFVGHLAVGGRKVRTSASPPTIDYRLHDDYGDAEPLVFRHTLIAGGTGSGKSHNAKNVLRQFLGSRYRVDGARRRPAVVVFDPQNEYAQMHDDPDVDDETKRRWEAEGVEYGGYEDTTAFVPDVDGFDYDANHRAPQIEFSVPFEMADENPWLLAGAELSEQQTMVLRTLLTDYFRAADEPTYEDFSDFVMDPANAEEYIETGRAHEATYNALKRKVAENPIFSRVFDQPAPPVTDDEILDRFVRPGALSVVPTYHVTKSRAEEVVVLALASLLVDNKLSTGGRENIKETPLVLALDEAHNFLADTDTAQGRVIKGRFAEAAKQGRKERLGLFLITQDPGDIADPVFKQVNTRIALNLGDEDAIRSLNIPSELEDRVPYMGKGEMVVYSPDNSEPVEVVGLPDAVTRHD</sequence>
<dbReference type="AlphaFoldDB" id="A0A9Q4C462"/>
<dbReference type="Gene3D" id="3.40.50.300">
    <property type="entry name" value="P-loop containing nucleotide triphosphate hydrolases"/>
    <property type="match status" value="2"/>
</dbReference>
<feature type="domain" description="AAA+ ATPase" evidence="2">
    <location>
        <begin position="208"/>
        <end position="527"/>
    </location>
</feature>
<dbReference type="InterPro" id="IPR002789">
    <property type="entry name" value="HerA_central"/>
</dbReference>
<dbReference type="Proteomes" id="UP001149411">
    <property type="component" value="Unassembled WGS sequence"/>
</dbReference>
<dbReference type="RefSeq" id="WP_266086507.1">
    <property type="nucleotide sequence ID" value="NZ_RKLV01000004.1"/>
</dbReference>
<keyword evidence="3" id="KW-0547">Nucleotide-binding</keyword>
<dbReference type="GO" id="GO:0005524">
    <property type="term" value="F:ATP binding"/>
    <property type="evidence" value="ECO:0007669"/>
    <property type="project" value="UniProtKB-KW"/>
</dbReference>
<dbReference type="Pfam" id="PF01935">
    <property type="entry name" value="DUF87"/>
    <property type="match status" value="1"/>
</dbReference>
<evidence type="ECO:0000256" key="1">
    <source>
        <dbReference type="SAM" id="MobiDB-lite"/>
    </source>
</evidence>
<dbReference type="SMART" id="SM00382">
    <property type="entry name" value="AAA"/>
    <property type="match status" value="1"/>
</dbReference>
<evidence type="ECO:0000313" key="3">
    <source>
        <dbReference type="EMBL" id="MCX2818665.1"/>
    </source>
</evidence>
<proteinExistence type="predicted"/>
<keyword evidence="3" id="KW-0067">ATP-binding</keyword>
<evidence type="ECO:0000313" key="4">
    <source>
        <dbReference type="Proteomes" id="UP001149411"/>
    </source>
</evidence>
<protein>
    <submittedName>
        <fullName evidence="3">ATP-binding protein</fullName>
    </submittedName>
</protein>
<name>A0A9Q4C462_9EURY</name>
<dbReference type="PANTHER" id="PTHR30121">
    <property type="entry name" value="UNCHARACTERIZED PROTEIN YJGR-RELATED"/>
    <property type="match status" value="1"/>
</dbReference>
<organism evidence="3 4">
    <name type="scientific">Halorutilus salinus</name>
    <dbReference type="NCBI Taxonomy" id="2487751"/>
    <lineage>
        <taxon>Archaea</taxon>
        <taxon>Methanobacteriati</taxon>
        <taxon>Methanobacteriota</taxon>
        <taxon>Stenosarchaea group</taxon>
        <taxon>Halobacteria</taxon>
        <taxon>Halorutilales</taxon>
        <taxon>Halorutilaceae</taxon>
        <taxon>Halorutilus</taxon>
    </lineage>
</organism>